<evidence type="ECO:0000313" key="2">
    <source>
        <dbReference type="EMBL" id="CAA9587623.1"/>
    </source>
</evidence>
<reference evidence="2" key="1">
    <citation type="submission" date="2020-02" db="EMBL/GenBank/DDBJ databases">
        <authorList>
            <person name="Meier V. D."/>
        </authorList>
    </citation>
    <scope>NUCLEOTIDE SEQUENCE</scope>
    <source>
        <strain evidence="2">AVDCRST_MAG18</strain>
    </source>
</reference>
<protein>
    <submittedName>
        <fullName evidence="2">Uncharacterized protein</fullName>
    </submittedName>
</protein>
<feature type="compositionally biased region" description="Low complexity" evidence="1">
    <location>
        <begin position="65"/>
        <end position="74"/>
    </location>
</feature>
<accession>A0A6J4VTS1</accession>
<sequence length="111" mass="11641">GGGLLRATTGHEGSRSARCAGRPGGRCGRRPGRERRLSRRRPTRRGAGGARVGSGATGNPAACLRGAARSPVAAPRRRDDEQDAPRGAQPARFRQQGVRGAALRLLGRRAL</sequence>
<gene>
    <name evidence="2" type="ORF">AVDCRST_MAG18-4173</name>
</gene>
<evidence type="ECO:0000256" key="1">
    <source>
        <dbReference type="SAM" id="MobiDB-lite"/>
    </source>
</evidence>
<dbReference type="EMBL" id="CADCWN010000332">
    <property type="protein sequence ID" value="CAA9587623.1"/>
    <property type="molecule type" value="Genomic_DNA"/>
</dbReference>
<feature type="compositionally biased region" description="Gly residues" evidence="1">
    <location>
        <begin position="46"/>
        <end position="56"/>
    </location>
</feature>
<feature type="region of interest" description="Disordered" evidence="1">
    <location>
        <begin position="1"/>
        <end position="111"/>
    </location>
</feature>
<feature type="non-terminal residue" evidence="2">
    <location>
        <position position="111"/>
    </location>
</feature>
<proteinExistence type="predicted"/>
<name>A0A6J4VTS1_9BACT</name>
<organism evidence="2">
    <name type="scientific">uncultured Thermomicrobiales bacterium</name>
    <dbReference type="NCBI Taxonomy" id="1645740"/>
    <lineage>
        <taxon>Bacteria</taxon>
        <taxon>Pseudomonadati</taxon>
        <taxon>Thermomicrobiota</taxon>
        <taxon>Thermomicrobia</taxon>
        <taxon>Thermomicrobiales</taxon>
        <taxon>environmental samples</taxon>
    </lineage>
</organism>
<feature type="non-terminal residue" evidence="2">
    <location>
        <position position="1"/>
    </location>
</feature>
<dbReference type="AlphaFoldDB" id="A0A6J4VTS1"/>
<feature type="compositionally biased region" description="Basic residues" evidence="1">
    <location>
        <begin position="27"/>
        <end position="44"/>
    </location>
</feature>